<dbReference type="PANTHER" id="PTHR11079:SF156">
    <property type="entry name" value="INACTIVE TRNA-SPECIFIC ADENOSINE DEAMINASE-LIKE PROTEIN 3-RELATED"/>
    <property type="match status" value="1"/>
</dbReference>
<accession>A0A061DCU1</accession>
<evidence type="ECO:0000313" key="5">
    <source>
        <dbReference type="EMBL" id="CDR98002.1"/>
    </source>
</evidence>
<dbReference type="InterPro" id="IPR016193">
    <property type="entry name" value="Cytidine_deaminase-like"/>
</dbReference>
<evidence type="ECO:0000256" key="1">
    <source>
        <dbReference type="ARBA" id="ARBA00022694"/>
    </source>
</evidence>
<dbReference type="GO" id="GO:0005634">
    <property type="term" value="C:nucleus"/>
    <property type="evidence" value="ECO:0007669"/>
    <property type="project" value="TreeGrafter"/>
</dbReference>
<dbReference type="EMBL" id="LK391711">
    <property type="protein sequence ID" value="CDR98002.1"/>
    <property type="molecule type" value="Genomic_DNA"/>
</dbReference>
<dbReference type="GO" id="GO:0008033">
    <property type="term" value="P:tRNA processing"/>
    <property type="evidence" value="ECO:0007669"/>
    <property type="project" value="UniProtKB-KW"/>
</dbReference>
<dbReference type="RefSeq" id="XP_012770188.1">
    <property type="nucleotide sequence ID" value="XM_012914734.1"/>
</dbReference>
<evidence type="ECO:0000259" key="4">
    <source>
        <dbReference type="PROSITE" id="PS51747"/>
    </source>
</evidence>
<dbReference type="InterPro" id="IPR002125">
    <property type="entry name" value="CMP_dCMP_dom"/>
</dbReference>
<dbReference type="CDD" id="cd01285">
    <property type="entry name" value="nucleoside_deaminase"/>
    <property type="match status" value="1"/>
</dbReference>
<comment type="similarity">
    <text evidence="2">Belongs to the cytidine and deoxycytidylate deaminase family. ADAT3 subfamily.</text>
</comment>
<evidence type="ECO:0000256" key="2">
    <source>
        <dbReference type="ARBA" id="ARBA00038160"/>
    </source>
</evidence>
<dbReference type="Gene3D" id="3.40.140.10">
    <property type="entry name" value="Cytidine Deaminase, domain 2"/>
    <property type="match status" value="1"/>
</dbReference>
<keyword evidence="6" id="KW-1185">Reference proteome</keyword>
<dbReference type="KEGG" id="bbig:BBBOND_0404870"/>
<dbReference type="Pfam" id="PF00383">
    <property type="entry name" value="dCMP_cyt_deam_1"/>
    <property type="match status" value="1"/>
</dbReference>
<dbReference type="GO" id="GO:0052717">
    <property type="term" value="F:tRNA-specific adenosine-34 deaminase activity"/>
    <property type="evidence" value="ECO:0007669"/>
    <property type="project" value="TreeGrafter"/>
</dbReference>
<dbReference type="Proteomes" id="UP000033188">
    <property type="component" value="Chromosome 5"/>
</dbReference>
<feature type="domain" description="CMP/dCMP-type deaminase" evidence="4">
    <location>
        <begin position="150"/>
        <end position="293"/>
    </location>
</feature>
<dbReference type="GO" id="GO:0005737">
    <property type="term" value="C:cytoplasm"/>
    <property type="evidence" value="ECO:0007669"/>
    <property type="project" value="TreeGrafter"/>
</dbReference>
<proteinExistence type="inferred from homology"/>
<dbReference type="SUPFAM" id="SSF53927">
    <property type="entry name" value="Cytidine deaminase-like"/>
    <property type="match status" value="1"/>
</dbReference>
<name>A0A061DCU1_BABBI</name>
<dbReference type="PROSITE" id="PS51747">
    <property type="entry name" value="CYT_DCMP_DEAMINASES_2"/>
    <property type="match status" value="1"/>
</dbReference>
<evidence type="ECO:0000313" key="6">
    <source>
        <dbReference type="Proteomes" id="UP000033188"/>
    </source>
</evidence>
<sequence>MGDSGGGCVPSDPDLAAEYDVQEVLGEQFTRDLEFLELRAVEIDRCNTQTALKLTEATRKVLLPGNLQYVRMCKPIDQQRLLLIYGRDSEAPFRSEFEQNGIQIHSERTVKVPRHSPSTLEQYHQWSKHWPLKYLKPSVTPLKITKALKDKMLGMIQTALKESRNNQGKAVCIITHNDRIIAKAVDERDANILDHAALLAIRKVAQLQKNDPKRMYNAKRRFTGSHNGSDNAAEPEAEEPADDVEIPDYLCTQCEVYMSHEPCCMCAMALLHSRVASVAFFHPNALIGALGSVHSIHNTRQLNHHFRAFAIKRI</sequence>
<evidence type="ECO:0000256" key="3">
    <source>
        <dbReference type="SAM" id="MobiDB-lite"/>
    </source>
</evidence>
<gene>
    <name evidence="5" type="ORF">BBBOND_0404870</name>
</gene>
<dbReference type="VEuPathDB" id="PiroplasmaDB:BBBOND_0404870"/>
<dbReference type="AlphaFoldDB" id="A0A061DCU1"/>
<keyword evidence="1" id="KW-0819">tRNA processing</keyword>
<dbReference type="GeneID" id="24566543"/>
<dbReference type="OrthoDB" id="3180714at2759"/>
<dbReference type="PANTHER" id="PTHR11079">
    <property type="entry name" value="CYTOSINE DEAMINASE FAMILY MEMBER"/>
    <property type="match status" value="1"/>
</dbReference>
<feature type="region of interest" description="Disordered" evidence="3">
    <location>
        <begin position="221"/>
        <end position="241"/>
    </location>
</feature>
<organism evidence="5 6">
    <name type="scientific">Babesia bigemina</name>
    <dbReference type="NCBI Taxonomy" id="5866"/>
    <lineage>
        <taxon>Eukaryota</taxon>
        <taxon>Sar</taxon>
        <taxon>Alveolata</taxon>
        <taxon>Apicomplexa</taxon>
        <taxon>Aconoidasida</taxon>
        <taxon>Piroplasmida</taxon>
        <taxon>Babesiidae</taxon>
        <taxon>Babesia</taxon>
    </lineage>
</organism>
<protein>
    <submittedName>
        <fullName evidence="5">-tRNA-specific adenosine deaminase-like protein 3</fullName>
    </submittedName>
</protein>
<dbReference type="STRING" id="5866.A0A061DCU1"/>
<reference evidence="6" key="1">
    <citation type="journal article" date="2014" name="Nucleic Acids Res.">
        <title>The evolutionary dynamics of variant antigen genes in Babesia reveal a history of genomic innovation underlying host-parasite interaction.</title>
        <authorList>
            <person name="Jackson A.P."/>
            <person name="Otto T.D."/>
            <person name="Darby A."/>
            <person name="Ramaprasad A."/>
            <person name="Xia D."/>
            <person name="Echaide I.E."/>
            <person name="Farber M."/>
            <person name="Gahlot S."/>
            <person name="Gamble J."/>
            <person name="Gupta D."/>
            <person name="Gupta Y."/>
            <person name="Jackson L."/>
            <person name="Malandrin L."/>
            <person name="Malas T.B."/>
            <person name="Moussa E."/>
            <person name="Nair M."/>
            <person name="Reid A.J."/>
            <person name="Sanders M."/>
            <person name="Sharma J."/>
            <person name="Tracey A."/>
            <person name="Quail M.A."/>
            <person name="Weir W."/>
            <person name="Wastling J.M."/>
            <person name="Hall N."/>
            <person name="Willadsen P."/>
            <person name="Lingelbach K."/>
            <person name="Shiels B."/>
            <person name="Tait A."/>
            <person name="Berriman M."/>
            <person name="Allred D.R."/>
            <person name="Pain A."/>
        </authorList>
    </citation>
    <scope>NUCLEOTIDE SEQUENCE [LARGE SCALE GENOMIC DNA]</scope>
    <source>
        <strain evidence="6">Bond</strain>
    </source>
</reference>